<dbReference type="KEGG" id="lau:G293_04020"/>
<accession>A0A0G3I7E5</accession>
<dbReference type="GO" id="GO:0016791">
    <property type="term" value="F:phosphatase activity"/>
    <property type="evidence" value="ECO:0007669"/>
    <property type="project" value="TreeGrafter"/>
</dbReference>
<dbReference type="PATRIC" id="fig|1277257.4.peg.863"/>
<dbReference type="AlphaFoldDB" id="A0A0G3I7E5"/>
<dbReference type="Proteomes" id="UP000035503">
    <property type="component" value="Chromosome"/>
</dbReference>
<name>A0A0G3I7E5_LIBAF</name>
<dbReference type="Pfam" id="PF22741">
    <property type="entry name" value="PTP-NADK"/>
    <property type="match status" value="1"/>
</dbReference>
<dbReference type="Gene3D" id="3.90.190.10">
    <property type="entry name" value="Protein tyrosine phosphatase superfamily"/>
    <property type="match status" value="1"/>
</dbReference>
<dbReference type="SUPFAM" id="SSF52799">
    <property type="entry name" value="(Phosphotyrosine protein) phosphatases II"/>
    <property type="match status" value="1"/>
</dbReference>
<evidence type="ECO:0000259" key="3">
    <source>
        <dbReference type="PROSITE" id="PS50056"/>
    </source>
</evidence>
<feature type="transmembrane region" description="Helical" evidence="2">
    <location>
        <begin position="12"/>
        <end position="31"/>
    </location>
</feature>
<gene>
    <name evidence="4" type="ORF">G293_04020</name>
</gene>
<dbReference type="InterPro" id="IPR055214">
    <property type="entry name" value="PTP-NADK"/>
</dbReference>
<dbReference type="InterPro" id="IPR000387">
    <property type="entry name" value="Tyr_Pase_dom"/>
</dbReference>
<dbReference type="PROSITE" id="PS50056">
    <property type="entry name" value="TYR_PHOSPHATASE_2"/>
    <property type="match status" value="1"/>
</dbReference>
<dbReference type="InterPro" id="IPR016130">
    <property type="entry name" value="Tyr_Pase_AS"/>
</dbReference>
<dbReference type="STRING" id="1277257.G293_04020"/>
<evidence type="ECO:0000256" key="2">
    <source>
        <dbReference type="SAM" id="Phobius"/>
    </source>
</evidence>
<keyword evidence="2" id="KW-1133">Transmembrane helix</keyword>
<reference evidence="4 5" key="1">
    <citation type="journal article" date="2015" name="Genome Announc.">
        <title>Complete Genome Sequence of 'Candidatus Liberibacter africanus,' a Bacterium Associated with Citrus Huanglongbing.</title>
        <authorList>
            <person name="Lin H."/>
            <person name="Pietersen G."/>
            <person name="Han C."/>
            <person name="Read D.A."/>
            <person name="Lou B."/>
            <person name="Gupta G."/>
            <person name="Civerolo E.L."/>
        </authorList>
    </citation>
    <scope>NUCLEOTIDE SEQUENCE [LARGE SCALE GENOMIC DNA]</scope>
    <source>
        <strain evidence="4 5">PTSAPSY</strain>
    </source>
</reference>
<evidence type="ECO:0000256" key="1">
    <source>
        <dbReference type="ARBA" id="ARBA00009580"/>
    </source>
</evidence>
<dbReference type="PANTHER" id="PTHR31126">
    <property type="entry name" value="TYROSINE-PROTEIN PHOSPHATASE"/>
    <property type="match status" value="1"/>
</dbReference>
<keyword evidence="2" id="KW-0812">Transmembrane</keyword>
<dbReference type="PANTHER" id="PTHR31126:SF72">
    <property type="entry name" value="DUAL SPECIFICITY PROTEIN PHOSPHATASE TPBA"/>
    <property type="match status" value="1"/>
</dbReference>
<dbReference type="RefSeq" id="WP_047264409.1">
    <property type="nucleotide sequence ID" value="NZ_CP004021.1"/>
</dbReference>
<evidence type="ECO:0000313" key="5">
    <source>
        <dbReference type="Proteomes" id="UP000035503"/>
    </source>
</evidence>
<proteinExistence type="inferred from homology"/>
<dbReference type="EMBL" id="CP004021">
    <property type="protein sequence ID" value="AKK20428.1"/>
    <property type="molecule type" value="Genomic_DNA"/>
</dbReference>
<dbReference type="OrthoDB" id="9814896at2"/>
<feature type="domain" description="Tyrosine specific protein phosphatases" evidence="3">
    <location>
        <begin position="108"/>
        <end position="143"/>
    </location>
</feature>
<dbReference type="CDD" id="cd14529">
    <property type="entry name" value="TpbA-like"/>
    <property type="match status" value="1"/>
</dbReference>
<dbReference type="PROSITE" id="PS00383">
    <property type="entry name" value="TYR_PHOSPHATASE_1"/>
    <property type="match status" value="1"/>
</dbReference>
<protein>
    <recommendedName>
        <fullName evidence="3">Tyrosine specific protein phosphatases domain-containing protein</fullName>
    </recommendedName>
</protein>
<sequence>MIKSKKITRRFVIGILVTCPILIGIFCFTVTTCTQNFHVLVPEEVYRSAQPNSVFIKYMWKEHCLKSILNLRGKNDTPWYEEEKNTAKNLGIELIDFPISATKELNKKEIKQLISIFHKAPKPLLIHCKSGADRTGLASALYLYFISKYPEQKARSQLSLLYGHIAFLNTRAMDKTFEKSIKKHLKITNQHKINNYKTSIK</sequence>
<keyword evidence="2" id="KW-0472">Membrane</keyword>
<keyword evidence="5" id="KW-1185">Reference proteome</keyword>
<evidence type="ECO:0000313" key="4">
    <source>
        <dbReference type="EMBL" id="AKK20428.1"/>
    </source>
</evidence>
<dbReference type="InterPro" id="IPR029021">
    <property type="entry name" value="Prot-tyrosine_phosphatase-like"/>
</dbReference>
<organism evidence="4 5">
    <name type="scientific">Candidatus Liberibacter africanus PTSAPSY</name>
    <dbReference type="NCBI Taxonomy" id="1277257"/>
    <lineage>
        <taxon>Bacteria</taxon>
        <taxon>Pseudomonadati</taxon>
        <taxon>Pseudomonadota</taxon>
        <taxon>Alphaproteobacteria</taxon>
        <taxon>Hyphomicrobiales</taxon>
        <taxon>Rhizobiaceae</taxon>
        <taxon>Liberibacter</taxon>
    </lineage>
</organism>
<comment type="similarity">
    <text evidence="1">Belongs to the protein-tyrosine phosphatase family.</text>
</comment>